<dbReference type="PANTHER" id="PTHR46974:SF1">
    <property type="entry name" value="MITOCHONDRIAL GTP_GDP CARRIER PROTEIN 1"/>
    <property type="match status" value="1"/>
</dbReference>
<dbReference type="InterPro" id="IPR018108">
    <property type="entry name" value="MCP_transmembrane"/>
</dbReference>
<keyword evidence="3 4" id="KW-0472">Membrane</keyword>
<proteinExistence type="inferred from homology"/>
<keyword evidence="5" id="KW-0813">Transport</keyword>
<dbReference type="InterPro" id="IPR023395">
    <property type="entry name" value="MCP_dom_sf"/>
</dbReference>
<dbReference type="GO" id="GO:0016020">
    <property type="term" value="C:membrane"/>
    <property type="evidence" value="ECO:0007669"/>
    <property type="project" value="UniProtKB-SubCell"/>
</dbReference>
<dbReference type="InterPro" id="IPR053042">
    <property type="entry name" value="Mito_GTP/GDP_Carrier"/>
</dbReference>
<comment type="similarity">
    <text evidence="5">Belongs to the mitochondrial carrier (TC 2.A.29) family.</text>
</comment>
<evidence type="ECO:0000256" key="3">
    <source>
        <dbReference type="ARBA" id="ARBA00023136"/>
    </source>
</evidence>
<dbReference type="PROSITE" id="PS50920">
    <property type="entry name" value="SOLCAR"/>
    <property type="match status" value="2"/>
</dbReference>
<evidence type="ECO:0000256" key="1">
    <source>
        <dbReference type="ARBA" id="ARBA00004141"/>
    </source>
</evidence>
<comment type="subcellular location">
    <subcellularLocation>
        <location evidence="1">Membrane</location>
        <topology evidence="1">Multi-pass membrane protein</topology>
    </subcellularLocation>
</comment>
<protein>
    <submittedName>
        <fullName evidence="6">Putative mitochondrial carrier protein</fullName>
    </submittedName>
</protein>
<dbReference type="OMA" id="GQPWFSD"/>
<dbReference type="PANTHER" id="PTHR46974">
    <property type="entry name" value="MITOCHONDRIAL GTP/GDP CARRIER PROTEIN 1"/>
    <property type="match status" value="1"/>
</dbReference>
<evidence type="ECO:0000256" key="4">
    <source>
        <dbReference type="PROSITE-ProRule" id="PRU00282"/>
    </source>
</evidence>
<sequence>MSSVSQTGKEQRLHVSYVGGRATAAGVAGILEISIFHPFDTVAKRLMSNRGNITRTNFNAFLQSTNRVIFGAREHAGAWQKFLYLYPGSTYAVIYKVLQRTYKLSGQPIVRECLQKNHKERFNRMFGRRDRLMMESTAGSIIGLGEVILLPLDRLKVLSQTNEKALSNGVLRLLRCEGVRGMYAGAVVTMARNTPGSFCLFGGTAFTKEFAFQLDDLQKATLYQNICASSVGACLGITVTNPLDVIKTRVQNRDVSTSLTAMQALRQLLREEGYRALSKGVIPKIAASAPKLVFAYTLTEYLYQKMCSTQATVSKHH</sequence>
<dbReference type="GO" id="GO:0001409">
    <property type="term" value="F:guanine nucleotide transmembrane transporter activity"/>
    <property type="evidence" value="ECO:0007669"/>
    <property type="project" value="TreeGrafter"/>
</dbReference>
<evidence type="ECO:0000256" key="5">
    <source>
        <dbReference type="RuleBase" id="RU000488"/>
    </source>
</evidence>
<reference evidence="6" key="1">
    <citation type="journal article" date="2012" name="Proc. Natl. Acad. Sci. U.S.A.">
        <title>Antigenic diversity is generated by distinct evolutionary mechanisms in African trypanosome species.</title>
        <authorList>
            <person name="Jackson A.P."/>
            <person name="Berry A."/>
            <person name="Aslett M."/>
            <person name="Allison H.C."/>
            <person name="Burton P."/>
            <person name="Vavrova-Anderson J."/>
            <person name="Brown R."/>
            <person name="Browne H."/>
            <person name="Corton N."/>
            <person name="Hauser H."/>
            <person name="Gamble J."/>
            <person name="Gilderthorp R."/>
            <person name="Marcello L."/>
            <person name="McQuillan J."/>
            <person name="Otto T.D."/>
            <person name="Quail M.A."/>
            <person name="Sanders M.J."/>
            <person name="van Tonder A."/>
            <person name="Ginger M.L."/>
            <person name="Field M.C."/>
            <person name="Barry J.D."/>
            <person name="Hertz-Fowler C."/>
            <person name="Berriman M."/>
        </authorList>
    </citation>
    <scope>NUCLEOTIDE SEQUENCE</scope>
    <source>
        <strain evidence="6">Y486</strain>
    </source>
</reference>
<dbReference type="SUPFAM" id="SSF103506">
    <property type="entry name" value="Mitochondrial carrier"/>
    <property type="match status" value="1"/>
</dbReference>
<dbReference type="Gene3D" id="1.50.40.10">
    <property type="entry name" value="Mitochondrial carrier domain"/>
    <property type="match status" value="1"/>
</dbReference>
<evidence type="ECO:0000256" key="2">
    <source>
        <dbReference type="ARBA" id="ARBA00022692"/>
    </source>
</evidence>
<dbReference type="Pfam" id="PF00153">
    <property type="entry name" value="Mito_carr"/>
    <property type="match status" value="2"/>
</dbReference>
<keyword evidence="2 4" id="KW-0812">Transmembrane</keyword>
<evidence type="ECO:0000313" key="6">
    <source>
        <dbReference type="EMBL" id="CCC46651.1"/>
    </source>
</evidence>
<feature type="repeat" description="Solcar" evidence="4">
    <location>
        <begin position="220"/>
        <end position="305"/>
    </location>
</feature>
<organism evidence="6">
    <name type="scientific">Trypanosoma vivax (strain Y486)</name>
    <dbReference type="NCBI Taxonomy" id="1055687"/>
    <lineage>
        <taxon>Eukaryota</taxon>
        <taxon>Discoba</taxon>
        <taxon>Euglenozoa</taxon>
        <taxon>Kinetoplastea</taxon>
        <taxon>Metakinetoplastina</taxon>
        <taxon>Trypanosomatida</taxon>
        <taxon>Trypanosomatidae</taxon>
        <taxon>Trypanosoma</taxon>
        <taxon>Duttonella</taxon>
    </lineage>
</organism>
<dbReference type="GO" id="GO:0005739">
    <property type="term" value="C:mitochondrion"/>
    <property type="evidence" value="ECO:0007669"/>
    <property type="project" value="TreeGrafter"/>
</dbReference>
<feature type="repeat" description="Solcar" evidence="4">
    <location>
        <begin position="130"/>
        <end position="210"/>
    </location>
</feature>
<accession>G0TRS9</accession>
<dbReference type="VEuPathDB" id="TriTrypDB:TvY486_0200630"/>
<dbReference type="AlphaFoldDB" id="G0TRS9"/>
<gene>
    <name evidence="6" type="ORF">TVY486_0200630</name>
</gene>
<name>G0TRS9_TRYVY</name>
<dbReference type="EMBL" id="HE573018">
    <property type="protein sequence ID" value="CCC46651.1"/>
    <property type="molecule type" value="Genomic_DNA"/>
</dbReference>